<dbReference type="Pfam" id="PF17384">
    <property type="entry name" value="DUF150_C"/>
    <property type="match status" value="1"/>
</dbReference>
<feature type="domain" description="Ribosome maturation factor RimP N-terminal" evidence="4">
    <location>
        <begin position="15"/>
        <end position="82"/>
    </location>
</feature>
<dbReference type="Gene3D" id="3.30.300.70">
    <property type="entry name" value="RimP-like superfamily, N-terminal"/>
    <property type="match status" value="1"/>
</dbReference>
<proteinExistence type="inferred from homology"/>
<name>A0A937FVE9_9BACT</name>
<keyword evidence="2 3" id="KW-0690">Ribosome biogenesis</keyword>
<dbReference type="NCBIfam" id="NF002531">
    <property type="entry name" value="PRK02001.1"/>
    <property type="match status" value="1"/>
</dbReference>
<dbReference type="InterPro" id="IPR003728">
    <property type="entry name" value="Ribosome_maturation_RimP"/>
</dbReference>
<comment type="subcellular location">
    <subcellularLocation>
        <location evidence="3">Cytoplasm</location>
    </subcellularLocation>
</comment>
<dbReference type="AlphaFoldDB" id="A0A937FVE9"/>
<sequence length="155" mass="17280">MNLQEQVAKIAENNLSDKNHFLVDVVISSSKGPKKVLVLLDGDQGVTIDDCADLSRAIGNELEEKGLIEEAFRLEVSSPGVDYPLQSIRQYKKNIDRSVKVIPKEGKEVKGILKSADETKIVVDQEVKKGKKTEYKEVEIPLSEINKTIVQISFK</sequence>
<evidence type="ECO:0000313" key="7">
    <source>
        <dbReference type="Proteomes" id="UP000614216"/>
    </source>
</evidence>
<dbReference type="GO" id="GO:0000028">
    <property type="term" value="P:ribosomal small subunit assembly"/>
    <property type="evidence" value="ECO:0007669"/>
    <property type="project" value="TreeGrafter"/>
</dbReference>
<comment type="caution">
    <text evidence="6">The sequence shown here is derived from an EMBL/GenBank/DDBJ whole genome shotgun (WGS) entry which is preliminary data.</text>
</comment>
<evidence type="ECO:0000256" key="1">
    <source>
        <dbReference type="ARBA" id="ARBA00022490"/>
    </source>
</evidence>
<gene>
    <name evidence="3 6" type="primary">rimP</name>
    <name evidence="6" type="ORF">JMN32_01580</name>
</gene>
<dbReference type="Proteomes" id="UP000614216">
    <property type="component" value="Unassembled WGS sequence"/>
</dbReference>
<dbReference type="Pfam" id="PF02576">
    <property type="entry name" value="RimP_N"/>
    <property type="match status" value="1"/>
</dbReference>
<dbReference type="InterPro" id="IPR035956">
    <property type="entry name" value="RimP_N_sf"/>
</dbReference>
<evidence type="ECO:0000256" key="2">
    <source>
        <dbReference type="ARBA" id="ARBA00022517"/>
    </source>
</evidence>
<dbReference type="GO" id="GO:0006412">
    <property type="term" value="P:translation"/>
    <property type="evidence" value="ECO:0007669"/>
    <property type="project" value="TreeGrafter"/>
</dbReference>
<keyword evidence="1 3" id="KW-0963">Cytoplasm</keyword>
<feature type="domain" description="Ribosome maturation factor RimP C-terminal" evidence="5">
    <location>
        <begin position="85"/>
        <end position="154"/>
    </location>
</feature>
<evidence type="ECO:0000313" key="6">
    <source>
        <dbReference type="EMBL" id="MBL6444981.1"/>
    </source>
</evidence>
<evidence type="ECO:0000259" key="4">
    <source>
        <dbReference type="Pfam" id="PF02576"/>
    </source>
</evidence>
<keyword evidence="7" id="KW-1185">Reference proteome</keyword>
<dbReference type="PANTHER" id="PTHR33867">
    <property type="entry name" value="RIBOSOME MATURATION FACTOR RIMP"/>
    <property type="match status" value="1"/>
</dbReference>
<evidence type="ECO:0000256" key="3">
    <source>
        <dbReference type="HAMAP-Rule" id="MF_01077"/>
    </source>
</evidence>
<dbReference type="GO" id="GO:0005829">
    <property type="term" value="C:cytosol"/>
    <property type="evidence" value="ECO:0007669"/>
    <property type="project" value="TreeGrafter"/>
</dbReference>
<comment type="function">
    <text evidence="3">Required for maturation of 30S ribosomal subunits.</text>
</comment>
<protein>
    <recommendedName>
        <fullName evidence="3">Ribosome maturation factor RimP</fullName>
    </recommendedName>
</protein>
<accession>A0A937FVE9</accession>
<dbReference type="SUPFAM" id="SSF75420">
    <property type="entry name" value="YhbC-like, N-terminal domain"/>
    <property type="match status" value="1"/>
</dbReference>
<dbReference type="HAMAP" id="MF_01077">
    <property type="entry name" value="RimP"/>
    <property type="match status" value="1"/>
</dbReference>
<organism evidence="6 7">
    <name type="scientific">Fulvivirga marina</name>
    <dbReference type="NCBI Taxonomy" id="2494733"/>
    <lineage>
        <taxon>Bacteria</taxon>
        <taxon>Pseudomonadati</taxon>
        <taxon>Bacteroidota</taxon>
        <taxon>Cytophagia</taxon>
        <taxon>Cytophagales</taxon>
        <taxon>Fulvivirgaceae</taxon>
        <taxon>Fulvivirga</taxon>
    </lineage>
</organism>
<reference evidence="6" key="1">
    <citation type="submission" date="2021-01" db="EMBL/GenBank/DDBJ databases">
        <title>Fulvivirga kasyanovii gen. nov., sp nov., a novel member of the phylum Bacteroidetes isolated from seawater in a mussel farm.</title>
        <authorList>
            <person name="Zhao L.-H."/>
            <person name="Wang Z.-J."/>
        </authorList>
    </citation>
    <scope>NUCLEOTIDE SEQUENCE</scope>
    <source>
        <strain evidence="6">29W222</strain>
    </source>
</reference>
<comment type="similarity">
    <text evidence="3">Belongs to the RimP family.</text>
</comment>
<evidence type="ECO:0000259" key="5">
    <source>
        <dbReference type="Pfam" id="PF17384"/>
    </source>
</evidence>
<dbReference type="RefSeq" id="WP_202854526.1">
    <property type="nucleotide sequence ID" value="NZ_JAEUGD010000003.1"/>
</dbReference>
<dbReference type="InterPro" id="IPR028998">
    <property type="entry name" value="RimP_C"/>
</dbReference>
<dbReference type="EMBL" id="JAEUGD010000003">
    <property type="protein sequence ID" value="MBL6444981.1"/>
    <property type="molecule type" value="Genomic_DNA"/>
</dbReference>
<dbReference type="InterPro" id="IPR028989">
    <property type="entry name" value="RimP_N"/>
</dbReference>
<dbReference type="PANTHER" id="PTHR33867:SF1">
    <property type="entry name" value="RIBOSOME MATURATION FACTOR RIMP"/>
    <property type="match status" value="1"/>
</dbReference>